<gene>
    <name evidence="1" type="ORF">S12H4_14030</name>
</gene>
<protein>
    <recommendedName>
        <fullName evidence="2">DNA-directed DNA polymerase family A palm domain-containing protein</fullName>
    </recommendedName>
</protein>
<proteinExistence type="predicted"/>
<accession>X1SV99</accession>
<dbReference type="EMBL" id="BARW01006678">
    <property type="protein sequence ID" value="GAI79280.1"/>
    <property type="molecule type" value="Genomic_DNA"/>
</dbReference>
<sequence length="272" mass="31494">RQMNIETESLSFIENIEDDNKFNAAMTSIYKIMNRDIFYSVDSTSGRYHSNLTNLPGYLREFITIHGQHLVNIDLKNSQPYLSTLLLTDPGKVAPLAKDRNFAMFVESLKSIESEDITKYKSLVISGQIYEYLMLKFADHGLHYTRRQVKRQFFIILFARNTIMNKQRRIFAELFPTVHERFSEIRGNSNSKNHFQNSKRFAILLQAVESHLILGRILPRVYAEYPGIIAVSIHDSVCTSLFTSDIETVKKIMIKELTDFVGLIPTLKTEKK</sequence>
<feature type="non-terminal residue" evidence="1">
    <location>
        <position position="1"/>
    </location>
</feature>
<organism evidence="1">
    <name type="scientific">marine sediment metagenome</name>
    <dbReference type="NCBI Taxonomy" id="412755"/>
    <lineage>
        <taxon>unclassified sequences</taxon>
        <taxon>metagenomes</taxon>
        <taxon>ecological metagenomes</taxon>
    </lineage>
</organism>
<dbReference type="AlphaFoldDB" id="X1SV99"/>
<comment type="caution">
    <text evidence="1">The sequence shown here is derived from an EMBL/GenBank/DDBJ whole genome shotgun (WGS) entry which is preliminary data.</text>
</comment>
<name>X1SV99_9ZZZZ</name>
<evidence type="ECO:0008006" key="2">
    <source>
        <dbReference type="Google" id="ProtNLM"/>
    </source>
</evidence>
<reference evidence="1" key="1">
    <citation type="journal article" date="2014" name="Front. Microbiol.">
        <title>High frequency of phylogenetically diverse reductive dehalogenase-homologous genes in deep subseafloor sedimentary metagenomes.</title>
        <authorList>
            <person name="Kawai M."/>
            <person name="Futagami T."/>
            <person name="Toyoda A."/>
            <person name="Takaki Y."/>
            <person name="Nishi S."/>
            <person name="Hori S."/>
            <person name="Arai W."/>
            <person name="Tsubouchi T."/>
            <person name="Morono Y."/>
            <person name="Uchiyama I."/>
            <person name="Ito T."/>
            <person name="Fujiyama A."/>
            <person name="Inagaki F."/>
            <person name="Takami H."/>
        </authorList>
    </citation>
    <scope>NUCLEOTIDE SEQUENCE</scope>
    <source>
        <strain evidence="1">Expedition CK06-06</strain>
    </source>
</reference>
<evidence type="ECO:0000313" key="1">
    <source>
        <dbReference type="EMBL" id="GAI79280.1"/>
    </source>
</evidence>